<comment type="caution">
    <text evidence="2">The sequence shown here is derived from an EMBL/GenBank/DDBJ whole genome shotgun (WGS) entry which is preliminary data.</text>
</comment>
<keyword evidence="3" id="KW-1185">Reference proteome</keyword>
<sequence length="128" mass="13145">MPSSDASSYADSLRVGIVNNHLTGITDHHGDGKSEAAPNASHISVRSTFQQSGAGGTQPGVDDMVAIGLSAGHTGTAVPPVTMVTDYQASTVTMVTDYQRADGVADALTAVRNLETLGNYFHPSSSTP</sequence>
<name>A0ABD0K586_9CAEN</name>
<accession>A0ABD0K586</accession>
<proteinExistence type="predicted"/>
<dbReference type="Proteomes" id="UP001519460">
    <property type="component" value="Unassembled WGS sequence"/>
</dbReference>
<dbReference type="EMBL" id="JACVVK020000250">
    <property type="protein sequence ID" value="KAK7482138.1"/>
    <property type="molecule type" value="Genomic_DNA"/>
</dbReference>
<gene>
    <name evidence="2" type="ORF">BaRGS_00026603</name>
</gene>
<evidence type="ECO:0000313" key="3">
    <source>
        <dbReference type="Proteomes" id="UP001519460"/>
    </source>
</evidence>
<reference evidence="2 3" key="1">
    <citation type="journal article" date="2023" name="Sci. Data">
        <title>Genome assembly of the Korean intertidal mud-creeper Batillaria attramentaria.</title>
        <authorList>
            <person name="Patra A.K."/>
            <person name="Ho P.T."/>
            <person name="Jun S."/>
            <person name="Lee S.J."/>
            <person name="Kim Y."/>
            <person name="Won Y.J."/>
        </authorList>
    </citation>
    <scope>NUCLEOTIDE SEQUENCE [LARGE SCALE GENOMIC DNA]</scope>
    <source>
        <strain evidence="2">Wonlab-2016</strain>
    </source>
</reference>
<evidence type="ECO:0000313" key="2">
    <source>
        <dbReference type="EMBL" id="KAK7482138.1"/>
    </source>
</evidence>
<feature type="compositionally biased region" description="Polar residues" evidence="1">
    <location>
        <begin position="41"/>
        <end position="52"/>
    </location>
</feature>
<dbReference type="AlphaFoldDB" id="A0ABD0K586"/>
<feature type="region of interest" description="Disordered" evidence="1">
    <location>
        <begin position="24"/>
        <end position="61"/>
    </location>
</feature>
<protein>
    <submittedName>
        <fullName evidence="2">Uncharacterized protein</fullName>
    </submittedName>
</protein>
<organism evidence="2 3">
    <name type="scientific">Batillaria attramentaria</name>
    <dbReference type="NCBI Taxonomy" id="370345"/>
    <lineage>
        <taxon>Eukaryota</taxon>
        <taxon>Metazoa</taxon>
        <taxon>Spiralia</taxon>
        <taxon>Lophotrochozoa</taxon>
        <taxon>Mollusca</taxon>
        <taxon>Gastropoda</taxon>
        <taxon>Caenogastropoda</taxon>
        <taxon>Sorbeoconcha</taxon>
        <taxon>Cerithioidea</taxon>
        <taxon>Batillariidae</taxon>
        <taxon>Batillaria</taxon>
    </lineage>
</organism>
<evidence type="ECO:0000256" key="1">
    <source>
        <dbReference type="SAM" id="MobiDB-lite"/>
    </source>
</evidence>